<reference evidence="6 7" key="1">
    <citation type="journal article" date="2019" name="Nat. Microbiol.">
        <title>Mediterranean grassland soil C-N compound turnover is dependent on rainfall and depth, and is mediated by genomically divergent microorganisms.</title>
        <authorList>
            <person name="Diamond S."/>
            <person name="Andeer P.F."/>
            <person name="Li Z."/>
            <person name="Crits-Christoph A."/>
            <person name="Burstein D."/>
            <person name="Anantharaman K."/>
            <person name="Lane K.R."/>
            <person name="Thomas B.C."/>
            <person name="Pan C."/>
            <person name="Northen T.R."/>
            <person name="Banfield J.F."/>
        </authorList>
    </citation>
    <scope>NUCLEOTIDE SEQUENCE [LARGE SCALE GENOMIC DNA]</scope>
    <source>
        <strain evidence="6">WS_1</strain>
    </source>
</reference>
<evidence type="ECO:0000256" key="3">
    <source>
        <dbReference type="ARBA" id="ARBA00023015"/>
    </source>
</evidence>
<keyword evidence="4" id="KW-0804">Transcription</keyword>
<feature type="domain" description="Sigma-54 factor interaction" evidence="5">
    <location>
        <begin position="34"/>
        <end position="263"/>
    </location>
</feature>
<evidence type="ECO:0000256" key="1">
    <source>
        <dbReference type="ARBA" id="ARBA00022741"/>
    </source>
</evidence>
<sequence length="347" mass="37756">MGWEIASGPEAAERHALEELARDGFGPCAESMGIVGWSGGIRRLGDRIRALARSHATVLILGETGTGKELVARALHALSPRAARPFVPHNFGAIADTLVESELFGHARGSFTGAHQDRVGLFEAAHQGTLFLDEIGDASASVQSRLLRVIQEGELRRVGDSRSRRVDVRILAATHRDLGGEVASGRFRADLFYRLHVLTLPVPPLRDRLEDIPPLAASFLIRLSRRDRIAVRGVRADAWTALAGHSWPGNVRELMGVLERACHALDREGWVSRCSLGESFGIAGTSLVRDRAADLKGRTRAYEAALIRSALESHGGNKANAARSLGLTRQGLWKKMRRLKCFGPDSP</sequence>
<accession>A0A538SDF2</accession>
<dbReference type="GO" id="GO:0006355">
    <property type="term" value="P:regulation of DNA-templated transcription"/>
    <property type="evidence" value="ECO:0007669"/>
    <property type="project" value="InterPro"/>
</dbReference>
<dbReference type="Pfam" id="PF02954">
    <property type="entry name" value="HTH_8"/>
    <property type="match status" value="1"/>
</dbReference>
<comment type="caution">
    <text evidence="6">The sequence shown here is derived from an EMBL/GenBank/DDBJ whole genome shotgun (WGS) entry which is preliminary data.</text>
</comment>
<dbReference type="SUPFAM" id="SSF52540">
    <property type="entry name" value="P-loop containing nucleoside triphosphate hydrolases"/>
    <property type="match status" value="1"/>
</dbReference>
<protein>
    <submittedName>
        <fullName evidence="6">Two-component system response regulator</fullName>
    </submittedName>
</protein>
<keyword evidence="2" id="KW-0067">ATP-binding</keyword>
<evidence type="ECO:0000313" key="7">
    <source>
        <dbReference type="Proteomes" id="UP000316292"/>
    </source>
</evidence>
<dbReference type="InterPro" id="IPR009057">
    <property type="entry name" value="Homeodomain-like_sf"/>
</dbReference>
<dbReference type="InterPro" id="IPR027417">
    <property type="entry name" value="P-loop_NTPase"/>
</dbReference>
<name>A0A538SDF2_UNCEI</name>
<dbReference type="InterPro" id="IPR003593">
    <property type="entry name" value="AAA+_ATPase"/>
</dbReference>
<dbReference type="Pfam" id="PF00158">
    <property type="entry name" value="Sigma54_activat"/>
    <property type="match status" value="1"/>
</dbReference>
<organism evidence="6 7">
    <name type="scientific">Eiseniibacteriota bacterium</name>
    <dbReference type="NCBI Taxonomy" id="2212470"/>
    <lineage>
        <taxon>Bacteria</taxon>
        <taxon>Candidatus Eiseniibacteriota</taxon>
    </lineage>
</organism>
<dbReference type="SMART" id="SM00382">
    <property type="entry name" value="AAA"/>
    <property type="match status" value="1"/>
</dbReference>
<dbReference type="Gene3D" id="3.40.50.300">
    <property type="entry name" value="P-loop containing nucleotide triphosphate hydrolases"/>
    <property type="match status" value="1"/>
</dbReference>
<proteinExistence type="predicted"/>
<dbReference type="InterPro" id="IPR002197">
    <property type="entry name" value="HTH_Fis"/>
</dbReference>
<gene>
    <name evidence="6" type="ORF">E6K71_04820</name>
</gene>
<dbReference type="PROSITE" id="PS50045">
    <property type="entry name" value="SIGMA54_INTERACT_4"/>
    <property type="match status" value="1"/>
</dbReference>
<dbReference type="Pfam" id="PF25601">
    <property type="entry name" value="AAA_lid_14"/>
    <property type="match status" value="1"/>
</dbReference>
<dbReference type="PROSITE" id="PS00675">
    <property type="entry name" value="SIGMA54_INTERACT_1"/>
    <property type="match status" value="1"/>
</dbReference>
<dbReference type="PANTHER" id="PTHR32071">
    <property type="entry name" value="TRANSCRIPTIONAL REGULATORY PROTEIN"/>
    <property type="match status" value="1"/>
</dbReference>
<dbReference type="InterPro" id="IPR002078">
    <property type="entry name" value="Sigma_54_int"/>
</dbReference>
<evidence type="ECO:0000256" key="4">
    <source>
        <dbReference type="ARBA" id="ARBA00023163"/>
    </source>
</evidence>
<evidence type="ECO:0000313" key="6">
    <source>
        <dbReference type="EMBL" id="TMQ49393.1"/>
    </source>
</evidence>
<evidence type="ECO:0000259" key="5">
    <source>
        <dbReference type="PROSITE" id="PS50045"/>
    </source>
</evidence>
<dbReference type="AlphaFoldDB" id="A0A538SDF2"/>
<dbReference type="InterPro" id="IPR025662">
    <property type="entry name" value="Sigma_54_int_dom_ATP-bd_1"/>
</dbReference>
<dbReference type="GO" id="GO:0043565">
    <property type="term" value="F:sequence-specific DNA binding"/>
    <property type="evidence" value="ECO:0007669"/>
    <property type="project" value="InterPro"/>
</dbReference>
<keyword evidence="3" id="KW-0805">Transcription regulation</keyword>
<dbReference type="Gene3D" id="1.10.8.60">
    <property type="match status" value="1"/>
</dbReference>
<dbReference type="GO" id="GO:0005524">
    <property type="term" value="F:ATP binding"/>
    <property type="evidence" value="ECO:0007669"/>
    <property type="project" value="UniProtKB-KW"/>
</dbReference>
<dbReference type="SUPFAM" id="SSF46689">
    <property type="entry name" value="Homeodomain-like"/>
    <property type="match status" value="1"/>
</dbReference>
<dbReference type="Proteomes" id="UP000316292">
    <property type="component" value="Unassembled WGS sequence"/>
</dbReference>
<evidence type="ECO:0000256" key="2">
    <source>
        <dbReference type="ARBA" id="ARBA00022840"/>
    </source>
</evidence>
<keyword evidence="1" id="KW-0547">Nucleotide-binding</keyword>
<dbReference type="Gene3D" id="1.10.10.60">
    <property type="entry name" value="Homeodomain-like"/>
    <property type="match status" value="1"/>
</dbReference>
<dbReference type="InterPro" id="IPR058031">
    <property type="entry name" value="AAA_lid_NorR"/>
</dbReference>
<dbReference type="EMBL" id="VBOR01000057">
    <property type="protein sequence ID" value="TMQ49393.1"/>
    <property type="molecule type" value="Genomic_DNA"/>
</dbReference>
<dbReference type="CDD" id="cd00009">
    <property type="entry name" value="AAA"/>
    <property type="match status" value="1"/>
</dbReference>
<dbReference type="PRINTS" id="PR01590">
    <property type="entry name" value="HTHFIS"/>
</dbReference>
<dbReference type="FunFam" id="3.40.50.300:FF:000006">
    <property type="entry name" value="DNA-binding transcriptional regulator NtrC"/>
    <property type="match status" value="1"/>
</dbReference>